<dbReference type="PANTHER" id="PTHR22849:SF132">
    <property type="entry name" value="E3 UBIQUITIN-PROTEIN LIGASE PUB23"/>
    <property type="match status" value="1"/>
</dbReference>
<dbReference type="Pfam" id="PF04564">
    <property type="entry name" value="U-box"/>
    <property type="match status" value="1"/>
</dbReference>
<dbReference type="InterPro" id="IPR045210">
    <property type="entry name" value="RING-Ubox_PUB"/>
</dbReference>
<dbReference type="SMART" id="SM00504">
    <property type="entry name" value="Ubox"/>
    <property type="match status" value="1"/>
</dbReference>
<keyword evidence="3 5" id="KW-0808">Transferase</keyword>
<dbReference type="InterPro" id="IPR013083">
    <property type="entry name" value="Znf_RING/FYVE/PHD"/>
</dbReference>
<evidence type="ECO:0000256" key="5">
    <source>
        <dbReference type="RuleBase" id="RU369093"/>
    </source>
</evidence>
<dbReference type="GO" id="GO:0061630">
    <property type="term" value="F:ubiquitin protein ligase activity"/>
    <property type="evidence" value="ECO:0007669"/>
    <property type="project" value="UniProtKB-UniRule"/>
</dbReference>
<comment type="function">
    <text evidence="5">Functions as an E3 ubiquitin ligase.</text>
</comment>
<feature type="domain" description="U-box" evidence="6">
    <location>
        <begin position="5"/>
        <end position="81"/>
    </location>
</feature>
<proteinExistence type="predicted"/>
<comment type="catalytic activity">
    <reaction evidence="1 5">
        <text>S-ubiquitinyl-[E2 ubiquitin-conjugating enzyme]-L-cysteine + [acceptor protein]-L-lysine = [E2 ubiquitin-conjugating enzyme]-L-cysteine + N(6)-ubiquitinyl-[acceptor protein]-L-lysine.</text>
        <dbReference type="EC" id="2.3.2.27"/>
    </reaction>
</comment>
<evidence type="ECO:0000313" key="8">
    <source>
        <dbReference type="Proteomes" id="UP000836841"/>
    </source>
</evidence>
<dbReference type="SUPFAM" id="SSF57850">
    <property type="entry name" value="RING/U-box"/>
    <property type="match status" value="1"/>
</dbReference>
<dbReference type="GO" id="GO:0016567">
    <property type="term" value="P:protein ubiquitination"/>
    <property type="evidence" value="ECO:0007669"/>
    <property type="project" value="UniProtKB-UniRule"/>
</dbReference>
<accession>A0AAU9S6P5</accession>
<dbReference type="EC" id="2.3.2.27" evidence="5"/>
<comment type="pathway">
    <text evidence="2 5">Protein modification; protein ubiquitination.</text>
</comment>
<evidence type="ECO:0000256" key="2">
    <source>
        <dbReference type="ARBA" id="ARBA00004906"/>
    </source>
</evidence>
<organism evidence="7 8">
    <name type="scientific">Thlaspi arvense</name>
    <name type="common">Field penny-cress</name>
    <dbReference type="NCBI Taxonomy" id="13288"/>
    <lineage>
        <taxon>Eukaryota</taxon>
        <taxon>Viridiplantae</taxon>
        <taxon>Streptophyta</taxon>
        <taxon>Embryophyta</taxon>
        <taxon>Tracheophyta</taxon>
        <taxon>Spermatophyta</taxon>
        <taxon>Magnoliopsida</taxon>
        <taxon>eudicotyledons</taxon>
        <taxon>Gunneridae</taxon>
        <taxon>Pentapetalae</taxon>
        <taxon>rosids</taxon>
        <taxon>malvids</taxon>
        <taxon>Brassicales</taxon>
        <taxon>Brassicaceae</taxon>
        <taxon>Thlaspideae</taxon>
        <taxon>Thlaspi</taxon>
    </lineage>
</organism>
<dbReference type="InterPro" id="IPR011989">
    <property type="entry name" value="ARM-like"/>
</dbReference>
<dbReference type="SUPFAM" id="SSF48371">
    <property type="entry name" value="ARM repeat"/>
    <property type="match status" value="1"/>
</dbReference>
<dbReference type="CDD" id="cd16664">
    <property type="entry name" value="RING-Ubox_PUB"/>
    <property type="match status" value="1"/>
</dbReference>
<evidence type="ECO:0000313" key="7">
    <source>
        <dbReference type="EMBL" id="CAH2056851.1"/>
    </source>
</evidence>
<gene>
    <name evidence="7" type="ORF">TAV2_LOCUS12044</name>
</gene>
<dbReference type="EMBL" id="CAJVSB020000601">
    <property type="protein sequence ID" value="CAH2056851.1"/>
    <property type="molecule type" value="Genomic_DNA"/>
</dbReference>
<evidence type="ECO:0000256" key="1">
    <source>
        <dbReference type="ARBA" id="ARBA00000900"/>
    </source>
</evidence>
<dbReference type="Gene3D" id="1.25.10.10">
    <property type="entry name" value="Leucine-rich Repeat Variant"/>
    <property type="match status" value="1"/>
</dbReference>
<name>A0AAU9S6P5_THLAR</name>
<keyword evidence="4 5" id="KW-0833">Ubl conjugation pathway</keyword>
<dbReference type="Gene3D" id="3.30.40.10">
    <property type="entry name" value="Zinc/RING finger domain, C3HC4 (zinc finger)"/>
    <property type="match status" value="1"/>
</dbReference>
<dbReference type="Pfam" id="PF25598">
    <property type="entry name" value="ARM_PUB"/>
    <property type="match status" value="1"/>
</dbReference>
<dbReference type="PROSITE" id="PS51698">
    <property type="entry name" value="U_BOX"/>
    <property type="match status" value="1"/>
</dbReference>
<dbReference type="Proteomes" id="UP000836841">
    <property type="component" value="Unassembled WGS sequence"/>
</dbReference>
<keyword evidence="8" id="KW-1185">Reference proteome</keyword>
<comment type="caution">
    <text evidence="7">The sequence shown here is derived from an EMBL/GenBank/DDBJ whole genome shotgun (WGS) entry which is preliminary data.</text>
</comment>
<evidence type="ECO:0000259" key="6">
    <source>
        <dbReference type="PROSITE" id="PS51698"/>
    </source>
</evidence>
<dbReference type="InterPro" id="IPR003613">
    <property type="entry name" value="Ubox_domain"/>
</dbReference>
<dbReference type="GO" id="GO:0006952">
    <property type="term" value="P:defense response"/>
    <property type="evidence" value="ECO:0007669"/>
    <property type="project" value="UniProtKB-ARBA"/>
</dbReference>
<dbReference type="InterPro" id="IPR058678">
    <property type="entry name" value="ARM_PUB"/>
</dbReference>
<evidence type="ECO:0000256" key="4">
    <source>
        <dbReference type="ARBA" id="ARBA00022786"/>
    </source>
</evidence>
<dbReference type="AlphaFoldDB" id="A0AAU9S6P5"/>
<dbReference type="InterPro" id="IPR016024">
    <property type="entry name" value="ARM-type_fold"/>
</dbReference>
<dbReference type="InterPro" id="IPR045185">
    <property type="entry name" value="PUB22/23/24-like"/>
</dbReference>
<reference evidence="7 8" key="1">
    <citation type="submission" date="2022-03" db="EMBL/GenBank/DDBJ databases">
        <authorList>
            <person name="Nunn A."/>
            <person name="Chopra R."/>
            <person name="Nunn A."/>
            <person name="Contreras Garrido A."/>
        </authorList>
    </citation>
    <scope>NUCLEOTIDE SEQUENCE [LARGE SCALE GENOMIC DNA]</scope>
</reference>
<protein>
    <recommendedName>
        <fullName evidence="5 6">U-box domain-containing protein</fullName>
        <ecNumber evidence="5">2.3.2.27</ecNumber>
    </recommendedName>
    <alternativeName>
        <fullName evidence="5">RING-type E3 ubiquitin transferase PUB</fullName>
    </alternativeName>
</protein>
<sequence>MDEIEVPPYFLCPVSLEIMKDPVTLSTGITYDRESIEKWIFSEKNTTCPVTKQPLKPDSELTPNHTLRRLIQSWCTLNASRGVERIPTPQPPVTRTQIAKLLNDAKSPHLQMKCLATLRSIVSASDANKRCMEAAGAAEFLASLLHFDTAAAGEEYEDGFNYSNQFTTASDEALSILYNLRPSEDTLKSLAAKNPNLVDSLTVAMQNGSYESRAYAVMLLKSIFEVADPTQLITLKRSLFVELVQLLHDNVSYKASAAALHIMINICPLGRNKVKAVEAGAVAVLIDLLLDSSERRACEMSLVALEQLAHCADGRAELVSHGAGLAVVSKKILRISKMASKAAVRILHWVSKFSANERVLHEMLEVGVVAKLCLVLQVDSGEKTKEKAKEILRMHSRAWKNSPCVPVTLLSSYPS</sequence>
<evidence type="ECO:0000256" key="3">
    <source>
        <dbReference type="ARBA" id="ARBA00022679"/>
    </source>
</evidence>
<dbReference type="PANTHER" id="PTHR22849">
    <property type="entry name" value="WDSAM1 PROTEIN"/>
    <property type="match status" value="1"/>
</dbReference>
<dbReference type="FunFam" id="3.30.40.10:FF:000437">
    <property type="entry name" value="RING-type E3 ubiquitin transferase"/>
    <property type="match status" value="1"/>
</dbReference>